<feature type="domain" description="DUF4349" evidence="4">
    <location>
        <begin position="81"/>
        <end position="286"/>
    </location>
</feature>
<feature type="compositionally biased region" description="Basic and acidic residues" evidence="1">
    <location>
        <begin position="56"/>
        <end position="66"/>
    </location>
</feature>
<keyword evidence="2" id="KW-0812">Transmembrane</keyword>
<organism evidence="5 6">
    <name type="scientific">Chitinophaga hostae</name>
    <dbReference type="NCBI Taxonomy" id="2831022"/>
    <lineage>
        <taxon>Bacteria</taxon>
        <taxon>Pseudomonadati</taxon>
        <taxon>Bacteroidota</taxon>
        <taxon>Chitinophagia</taxon>
        <taxon>Chitinophagales</taxon>
        <taxon>Chitinophagaceae</taxon>
        <taxon>Chitinophaga</taxon>
    </lineage>
</organism>
<evidence type="ECO:0000259" key="4">
    <source>
        <dbReference type="Pfam" id="PF14257"/>
    </source>
</evidence>
<proteinExistence type="predicted"/>
<accession>A0ABS5J334</accession>
<dbReference type="PROSITE" id="PS51257">
    <property type="entry name" value="PROKAR_LIPOPROTEIN"/>
    <property type="match status" value="1"/>
</dbReference>
<keyword evidence="2" id="KW-1133">Transmembrane helix</keyword>
<gene>
    <name evidence="5" type="ORF">KE626_20065</name>
</gene>
<comment type="caution">
    <text evidence="5">The sequence shown here is derived from an EMBL/GenBank/DDBJ whole genome shotgun (WGS) entry which is preliminary data.</text>
</comment>
<evidence type="ECO:0000313" key="6">
    <source>
        <dbReference type="Proteomes" id="UP000676386"/>
    </source>
</evidence>
<feature type="signal peptide" evidence="3">
    <location>
        <begin position="1"/>
        <end position="22"/>
    </location>
</feature>
<feature type="chain" id="PRO_5046347064" evidence="3">
    <location>
        <begin position="23"/>
        <end position="309"/>
    </location>
</feature>
<evidence type="ECO:0000313" key="5">
    <source>
        <dbReference type="EMBL" id="MBS0029632.1"/>
    </source>
</evidence>
<sequence>MKHAIFLTLCAAVSILSACSHNKDSVAKNMTIQRAELPATAAAAVDEAAPAAFAEDPNKEQEKALDTDQGDPNTAALPIPQKIIKNGILRFSTSDFDACRNRIADTVKKYGGYIANESQTSNNMQMRNELEIKVPAAAFDKCLEALTGGATRVEEKSVTSSDVTAEYVDVDARMKARLAVEQRYLQILQQAKKVEEILAVEAQLKSIREEIESAKARLQYMDHHVAYSGIHLTYYQTFANTDPQAPGFFQRSWLSFKDGWNSLLSFSLGILSGWPFVLGIVFLFIFIRRGIRKWKLKRAIAQTPTNINL</sequence>
<name>A0ABS5J334_9BACT</name>
<keyword evidence="3" id="KW-0732">Signal</keyword>
<evidence type="ECO:0000256" key="2">
    <source>
        <dbReference type="SAM" id="Phobius"/>
    </source>
</evidence>
<reference evidence="5 6" key="1">
    <citation type="submission" date="2021-04" db="EMBL/GenBank/DDBJ databases">
        <title>Chitinophaga sp. nov., isolated from the rhizosphere soil.</title>
        <authorList>
            <person name="He S."/>
        </authorList>
    </citation>
    <scope>NUCLEOTIDE SEQUENCE [LARGE SCALE GENOMIC DNA]</scope>
    <source>
        <strain evidence="5 6">2R12</strain>
    </source>
</reference>
<feature type="transmembrane region" description="Helical" evidence="2">
    <location>
        <begin position="263"/>
        <end position="287"/>
    </location>
</feature>
<dbReference type="Pfam" id="PF14257">
    <property type="entry name" value="DUF4349"/>
    <property type="match status" value="1"/>
</dbReference>
<evidence type="ECO:0000256" key="3">
    <source>
        <dbReference type="SAM" id="SignalP"/>
    </source>
</evidence>
<keyword evidence="2" id="KW-0472">Membrane</keyword>
<keyword evidence="6" id="KW-1185">Reference proteome</keyword>
<dbReference type="EMBL" id="JAGTXB010000010">
    <property type="protein sequence ID" value="MBS0029632.1"/>
    <property type="molecule type" value="Genomic_DNA"/>
</dbReference>
<feature type="region of interest" description="Disordered" evidence="1">
    <location>
        <begin position="52"/>
        <end position="77"/>
    </location>
</feature>
<protein>
    <submittedName>
        <fullName evidence="5">DUF4349 domain-containing protein</fullName>
    </submittedName>
</protein>
<dbReference type="Proteomes" id="UP000676386">
    <property type="component" value="Unassembled WGS sequence"/>
</dbReference>
<dbReference type="InterPro" id="IPR025645">
    <property type="entry name" value="DUF4349"/>
</dbReference>
<dbReference type="RefSeq" id="WP_211974721.1">
    <property type="nucleotide sequence ID" value="NZ_CBFHAM010000026.1"/>
</dbReference>
<evidence type="ECO:0000256" key="1">
    <source>
        <dbReference type="SAM" id="MobiDB-lite"/>
    </source>
</evidence>